<dbReference type="Proteomes" id="UP000663845">
    <property type="component" value="Unassembled WGS sequence"/>
</dbReference>
<dbReference type="Gene3D" id="2.120.10.30">
    <property type="entry name" value="TolB, C-terminal domain"/>
    <property type="match status" value="3"/>
</dbReference>
<dbReference type="PANTHER" id="PTHR10680:SF14">
    <property type="entry name" value="PEPTIDYL-GLYCINE ALPHA-AMIDATING MONOOXYGENASE"/>
    <property type="match status" value="1"/>
</dbReference>
<feature type="chain" id="PRO_5032969159" description="NHL repeat containing protein" evidence="5">
    <location>
        <begin position="25"/>
        <end position="362"/>
    </location>
</feature>
<keyword evidence="2" id="KW-0677">Repeat</keyword>
<evidence type="ECO:0000256" key="1">
    <source>
        <dbReference type="ARBA" id="ARBA00022729"/>
    </source>
</evidence>
<dbReference type="PROSITE" id="PS51125">
    <property type="entry name" value="NHL"/>
    <property type="match status" value="1"/>
</dbReference>
<evidence type="ECO:0000313" key="7">
    <source>
        <dbReference type="Proteomes" id="UP000663845"/>
    </source>
</evidence>
<name>A0A814UZQ3_9BILA</name>
<evidence type="ECO:0008006" key="8">
    <source>
        <dbReference type="Google" id="ProtNLM"/>
    </source>
</evidence>
<evidence type="ECO:0000313" key="6">
    <source>
        <dbReference type="EMBL" id="CAF1183058.1"/>
    </source>
</evidence>
<reference evidence="6" key="1">
    <citation type="submission" date="2021-02" db="EMBL/GenBank/DDBJ databases">
        <authorList>
            <person name="Nowell W R."/>
        </authorList>
    </citation>
    <scope>NUCLEOTIDE SEQUENCE</scope>
</reference>
<accession>A0A814UZQ3</accession>
<dbReference type="PANTHER" id="PTHR10680">
    <property type="entry name" value="PEPTIDYL-GLYCINE ALPHA-AMIDATING MONOOXYGENASE"/>
    <property type="match status" value="1"/>
</dbReference>
<dbReference type="CDD" id="cd05819">
    <property type="entry name" value="NHL"/>
    <property type="match status" value="1"/>
</dbReference>
<dbReference type="Pfam" id="PF01436">
    <property type="entry name" value="NHL"/>
    <property type="match status" value="1"/>
</dbReference>
<proteinExistence type="predicted"/>
<dbReference type="EMBL" id="CAJNOG010000337">
    <property type="protein sequence ID" value="CAF1183058.1"/>
    <property type="molecule type" value="Genomic_DNA"/>
</dbReference>
<evidence type="ECO:0000256" key="5">
    <source>
        <dbReference type="SAM" id="SignalP"/>
    </source>
</evidence>
<evidence type="ECO:0000256" key="3">
    <source>
        <dbReference type="ARBA" id="ARBA00023180"/>
    </source>
</evidence>
<organism evidence="6 7">
    <name type="scientific">Adineta steineri</name>
    <dbReference type="NCBI Taxonomy" id="433720"/>
    <lineage>
        <taxon>Eukaryota</taxon>
        <taxon>Metazoa</taxon>
        <taxon>Spiralia</taxon>
        <taxon>Gnathifera</taxon>
        <taxon>Rotifera</taxon>
        <taxon>Eurotatoria</taxon>
        <taxon>Bdelloidea</taxon>
        <taxon>Adinetida</taxon>
        <taxon>Adinetidae</taxon>
        <taxon>Adineta</taxon>
    </lineage>
</organism>
<dbReference type="SUPFAM" id="SSF101898">
    <property type="entry name" value="NHL repeat"/>
    <property type="match status" value="1"/>
</dbReference>
<dbReference type="AlphaFoldDB" id="A0A814UZQ3"/>
<sequence length="362" mass="40987">MLKKITFLFYIQVLILYSFLSVEAINLSPCAKWNTTGITIFGSNSKGNGSNELNLPQGMFLHEKTNMLYVVDTDNRRIQMFSLNQTSTTGITVASNINSMYAVYVDDDEMTMYIALRFENRVEKWIKGALNGEQIGNQCKQCRNVWLDKDKNVYMTESGTHSILKWSPTTNTSITISGRIDEQGHTTDRLYFPTHVYFNQANDVWYIADTLNHRIQKWNNNSKEGITVAGSKDGIAGNNAASLANPLYVWVDEQSNVMYIVDSDNDRVQRWLPNELFGSTIAGGTGAGSKSNQLKQPTSLVFDKLGNLYVCDSKNHRIQMYALIDNQPCSKNHSYSLFTKTNNINIFIILLSWIMLIGSRLI</sequence>
<feature type="signal peptide" evidence="5">
    <location>
        <begin position="1"/>
        <end position="24"/>
    </location>
</feature>
<feature type="repeat" description="NHL" evidence="4">
    <location>
        <begin position="293"/>
        <end position="324"/>
    </location>
</feature>
<dbReference type="InterPro" id="IPR001258">
    <property type="entry name" value="NHL_repeat"/>
</dbReference>
<gene>
    <name evidence="6" type="ORF">JYZ213_LOCUS25896</name>
</gene>
<protein>
    <recommendedName>
        <fullName evidence="8">NHL repeat containing protein</fullName>
    </recommendedName>
</protein>
<keyword evidence="1 5" id="KW-0732">Signal</keyword>
<dbReference type="InterPro" id="IPR011042">
    <property type="entry name" value="6-blade_b-propeller_TolB-like"/>
</dbReference>
<keyword evidence="3" id="KW-0325">Glycoprotein</keyword>
<evidence type="ECO:0000256" key="4">
    <source>
        <dbReference type="PROSITE-ProRule" id="PRU00504"/>
    </source>
</evidence>
<evidence type="ECO:0000256" key="2">
    <source>
        <dbReference type="ARBA" id="ARBA00022737"/>
    </source>
</evidence>
<comment type="caution">
    <text evidence="6">The sequence shown here is derived from an EMBL/GenBank/DDBJ whole genome shotgun (WGS) entry which is preliminary data.</text>
</comment>